<evidence type="ECO:0000313" key="3">
    <source>
        <dbReference type="Proteomes" id="UP001333110"/>
    </source>
</evidence>
<dbReference type="InterPro" id="IPR000477">
    <property type="entry name" value="RT_dom"/>
</dbReference>
<dbReference type="EMBL" id="JAUNZN010000033">
    <property type="protein sequence ID" value="KAK4806870.1"/>
    <property type="molecule type" value="Genomic_DNA"/>
</dbReference>
<dbReference type="Proteomes" id="UP001333110">
    <property type="component" value="Unassembled WGS sequence"/>
</dbReference>
<dbReference type="SUPFAM" id="SSF56672">
    <property type="entry name" value="DNA/RNA polymerases"/>
    <property type="match status" value="1"/>
</dbReference>
<reference evidence="2 3" key="1">
    <citation type="journal article" date="2023" name="J. Hered.">
        <title>Chromosome-level genome of the wood stork (Mycteria americana) provides insight into avian chromosome evolution.</title>
        <authorList>
            <person name="Flamio R. Jr."/>
            <person name="Ramstad K.M."/>
        </authorList>
    </citation>
    <scope>NUCLEOTIDE SEQUENCE [LARGE SCALE GENOMIC DNA]</scope>
    <source>
        <strain evidence="2">JAX WOST 10</strain>
    </source>
</reference>
<evidence type="ECO:0000259" key="1">
    <source>
        <dbReference type="PROSITE" id="PS50878"/>
    </source>
</evidence>
<dbReference type="PROSITE" id="PS50878">
    <property type="entry name" value="RT_POL"/>
    <property type="match status" value="1"/>
</dbReference>
<keyword evidence="3" id="KW-1185">Reference proteome</keyword>
<dbReference type="Pfam" id="PF00078">
    <property type="entry name" value="RVT_1"/>
    <property type="match status" value="1"/>
</dbReference>
<dbReference type="InterPro" id="IPR043502">
    <property type="entry name" value="DNA/RNA_pol_sf"/>
</dbReference>
<organism evidence="2 3">
    <name type="scientific">Mycteria americana</name>
    <name type="common">Wood stork</name>
    <dbReference type="NCBI Taxonomy" id="33587"/>
    <lineage>
        <taxon>Eukaryota</taxon>
        <taxon>Metazoa</taxon>
        <taxon>Chordata</taxon>
        <taxon>Craniata</taxon>
        <taxon>Vertebrata</taxon>
        <taxon>Euteleostomi</taxon>
        <taxon>Archelosauria</taxon>
        <taxon>Archosauria</taxon>
        <taxon>Dinosauria</taxon>
        <taxon>Saurischia</taxon>
        <taxon>Theropoda</taxon>
        <taxon>Coelurosauria</taxon>
        <taxon>Aves</taxon>
        <taxon>Neognathae</taxon>
        <taxon>Neoaves</taxon>
        <taxon>Aequornithes</taxon>
        <taxon>Ciconiiformes</taxon>
        <taxon>Ciconiidae</taxon>
        <taxon>Mycteria</taxon>
    </lineage>
</organism>
<protein>
    <recommendedName>
        <fullName evidence="1">Reverse transcriptase domain-containing protein</fullName>
    </recommendedName>
</protein>
<gene>
    <name evidence="2" type="ORF">QYF61_012591</name>
</gene>
<dbReference type="AlphaFoldDB" id="A0AAN7RKU6"/>
<comment type="caution">
    <text evidence="2">The sequence shown here is derived from an EMBL/GenBank/DDBJ whole genome shotgun (WGS) entry which is preliminary data.</text>
</comment>
<accession>A0AAN7RKU6</accession>
<proteinExistence type="predicted"/>
<dbReference type="CDD" id="cd01650">
    <property type="entry name" value="RT_nLTR_like"/>
    <property type="match status" value="1"/>
</dbReference>
<sequence>MSYPSTRRAQKKAQGNYRPISLASVPEKVMERVLLETITSQMKQVIRKSQPGFTKGKSCLTSLITFYNKIMSSVDMGRAVDVVYLDFSKAFNTVSHSLLSPGQTGKIQTGWVVCEVGRKLANRPHSEGGGWQPVTSGVPQGAILGPTLFNIIRNDHDDGIESTLAKFADDTKLGGEVDTPEGRAILQRDLDRLEEWASKNSMKFNKDKCKVLHLGQNNQRAQYRLGSVSEQIGTRGVLGLVTAQAFTSFGACTKLLLVWLRGRVHLSQSVWLGSSLAERDLGVLVDNKLNMSQQCTAAATKANRILGCIHRGVTIRDRDVIIPLYSALVRLHLEYCVQF</sequence>
<evidence type="ECO:0000313" key="2">
    <source>
        <dbReference type="EMBL" id="KAK4806870.1"/>
    </source>
</evidence>
<dbReference type="PANTHER" id="PTHR33332">
    <property type="entry name" value="REVERSE TRANSCRIPTASE DOMAIN-CONTAINING PROTEIN"/>
    <property type="match status" value="1"/>
</dbReference>
<name>A0AAN7RKU6_MYCAM</name>
<feature type="domain" description="Reverse transcriptase" evidence="1">
    <location>
        <begin position="1"/>
        <end position="276"/>
    </location>
</feature>